<feature type="chain" id="PRO_5001983396" evidence="1">
    <location>
        <begin position="21"/>
        <end position="223"/>
    </location>
</feature>
<organism evidence="2">
    <name type="scientific">Zeugodacus cucurbitae</name>
    <name type="common">Melon fruit fly</name>
    <name type="synonym">Bactrocera cucurbitae</name>
    <dbReference type="NCBI Taxonomy" id="28588"/>
    <lineage>
        <taxon>Eukaryota</taxon>
        <taxon>Metazoa</taxon>
        <taxon>Ecdysozoa</taxon>
        <taxon>Arthropoda</taxon>
        <taxon>Hexapoda</taxon>
        <taxon>Insecta</taxon>
        <taxon>Pterygota</taxon>
        <taxon>Neoptera</taxon>
        <taxon>Endopterygota</taxon>
        <taxon>Diptera</taxon>
        <taxon>Brachycera</taxon>
        <taxon>Muscomorpha</taxon>
        <taxon>Tephritoidea</taxon>
        <taxon>Tephritidae</taxon>
        <taxon>Zeugodacus</taxon>
        <taxon>Zeugodacus</taxon>
    </lineage>
</organism>
<evidence type="ECO:0000313" key="2">
    <source>
        <dbReference type="EMBL" id="JAD08415.1"/>
    </source>
</evidence>
<evidence type="ECO:0000256" key="1">
    <source>
        <dbReference type="SAM" id="SignalP"/>
    </source>
</evidence>
<accession>A0A0A1XBU5</accession>
<dbReference type="EMBL" id="GBXI01005877">
    <property type="protein sequence ID" value="JAD08415.1"/>
    <property type="molecule type" value="Transcribed_RNA"/>
</dbReference>
<dbReference type="InterPro" id="IPR036508">
    <property type="entry name" value="Chitin-bd_dom_sf"/>
</dbReference>
<keyword evidence="1" id="KW-0732">Signal</keyword>
<protein>
    <submittedName>
        <fullName evidence="2">Uncharacterized protein</fullName>
    </submittedName>
</protein>
<feature type="signal peptide" evidence="1">
    <location>
        <begin position="1"/>
        <end position="20"/>
    </location>
</feature>
<sequence length="223" mass="24984">MQFKIYIPFLLALSASLCYASTSTYDGKPGCKTPGEIGRLYRNFWDPMRYWRCYSLNTEALSESCPDLTGFQQSLGRCVPWRIWKWEIPVYPPSCPTGVMCIHMESTPSALYPQPLYPQAPPQALVPTVPFPQQQPHFIGPLPPQSYLPSQSSPILNPTQEFVPLQSPEIEYPSYPLIPPQSSPISHPSLPPQTFVPPQSPQIWNPSYPLIPSLPQYPGGPIG</sequence>
<reference evidence="2" key="1">
    <citation type="submission" date="2014-11" db="EMBL/GenBank/DDBJ databases">
        <authorList>
            <person name="Geib S."/>
        </authorList>
    </citation>
    <scope>NUCLEOTIDE SEQUENCE</scope>
</reference>
<name>A0A0A1XBU5_ZEUCU</name>
<gene>
    <name evidence="2" type="ORF">g.3783</name>
</gene>
<reference evidence="2" key="2">
    <citation type="journal article" date="2015" name="Gigascience">
        <title>Reconstructing a comprehensive transcriptome assembly of a white-pupal translocated strain of the pest fruit fly Bactrocera cucurbitae.</title>
        <authorList>
            <person name="Sim S.B."/>
            <person name="Calla B."/>
            <person name="Hall B."/>
            <person name="DeRego T."/>
            <person name="Geib S.M."/>
        </authorList>
    </citation>
    <scope>NUCLEOTIDE SEQUENCE</scope>
</reference>
<proteinExistence type="predicted"/>
<dbReference type="SUPFAM" id="SSF57625">
    <property type="entry name" value="Invertebrate chitin-binding proteins"/>
    <property type="match status" value="1"/>
</dbReference>
<dbReference type="AlphaFoldDB" id="A0A0A1XBU5"/>
<dbReference type="GO" id="GO:0008061">
    <property type="term" value="F:chitin binding"/>
    <property type="evidence" value="ECO:0007669"/>
    <property type="project" value="InterPro"/>
</dbReference>